<dbReference type="PANTHER" id="PTHR30097:SF4">
    <property type="entry name" value="SLR6042 PROTEIN"/>
    <property type="match status" value="1"/>
</dbReference>
<dbReference type="InterPro" id="IPR045800">
    <property type="entry name" value="HMBD"/>
</dbReference>
<dbReference type="InterPro" id="IPR058627">
    <property type="entry name" value="MdtA-like_C"/>
</dbReference>
<dbReference type="Gene3D" id="2.40.30.170">
    <property type="match status" value="1"/>
</dbReference>
<feature type="signal peptide" evidence="3">
    <location>
        <begin position="1"/>
        <end position="17"/>
    </location>
</feature>
<dbReference type="InterPro" id="IPR006143">
    <property type="entry name" value="RND_pump_MFP"/>
</dbReference>
<feature type="domain" description="CusB-like barrel-sandwich hybrid" evidence="5">
    <location>
        <begin position="112"/>
        <end position="236"/>
    </location>
</feature>
<evidence type="ECO:0000313" key="9">
    <source>
        <dbReference type="Proteomes" id="UP001597118"/>
    </source>
</evidence>
<evidence type="ECO:0000256" key="2">
    <source>
        <dbReference type="ARBA" id="ARBA00022448"/>
    </source>
</evidence>
<dbReference type="NCBIfam" id="TIGR01730">
    <property type="entry name" value="RND_mfp"/>
    <property type="match status" value="1"/>
</dbReference>
<evidence type="ECO:0000259" key="4">
    <source>
        <dbReference type="Pfam" id="PF19335"/>
    </source>
</evidence>
<feature type="chain" id="PRO_5046126042" evidence="3">
    <location>
        <begin position="18"/>
        <end position="397"/>
    </location>
</feature>
<feature type="domain" description="Heavy metal binding" evidence="4">
    <location>
        <begin position="39"/>
        <end position="65"/>
    </location>
</feature>
<accession>A0ABW4I6P8</accession>
<evidence type="ECO:0000256" key="3">
    <source>
        <dbReference type="SAM" id="SignalP"/>
    </source>
</evidence>
<dbReference type="Pfam" id="PF25919">
    <property type="entry name" value="BSH_CusB"/>
    <property type="match status" value="1"/>
</dbReference>
<evidence type="ECO:0000259" key="6">
    <source>
        <dbReference type="Pfam" id="PF25954"/>
    </source>
</evidence>
<dbReference type="InterPro" id="IPR058790">
    <property type="entry name" value="BSH_CusB"/>
</dbReference>
<dbReference type="EMBL" id="JBHUDG010000001">
    <property type="protein sequence ID" value="MFD1628420.1"/>
    <property type="molecule type" value="Genomic_DNA"/>
</dbReference>
<dbReference type="PROSITE" id="PS51257">
    <property type="entry name" value="PROKAR_LIPOPROTEIN"/>
    <property type="match status" value="1"/>
</dbReference>
<evidence type="ECO:0000259" key="5">
    <source>
        <dbReference type="Pfam" id="PF25919"/>
    </source>
</evidence>
<keyword evidence="9" id="KW-1185">Reference proteome</keyword>
<feature type="domain" description="CusB-like beta-barrel" evidence="6">
    <location>
        <begin position="242"/>
        <end position="316"/>
    </location>
</feature>
<dbReference type="SUPFAM" id="SSF111369">
    <property type="entry name" value="HlyD-like secretion proteins"/>
    <property type="match status" value="1"/>
</dbReference>
<dbReference type="PANTHER" id="PTHR30097">
    <property type="entry name" value="CATION EFFLUX SYSTEM PROTEIN CUSB"/>
    <property type="match status" value="1"/>
</dbReference>
<dbReference type="Pfam" id="PF19335">
    <property type="entry name" value="HMBD"/>
    <property type="match status" value="1"/>
</dbReference>
<comment type="caution">
    <text evidence="8">The sequence shown here is derived from an EMBL/GenBank/DDBJ whole genome shotgun (WGS) entry which is preliminary data.</text>
</comment>
<name>A0ABW4I6P8_9SPHI</name>
<proteinExistence type="inferred from homology"/>
<protein>
    <submittedName>
        <fullName evidence="8">Efflux RND transporter periplasmic adaptor subunit</fullName>
    </submittedName>
</protein>
<feature type="domain" description="Multidrug resistance protein MdtA-like C-terminal permuted SH3" evidence="7">
    <location>
        <begin position="322"/>
        <end position="381"/>
    </location>
</feature>
<keyword evidence="2" id="KW-0813">Transport</keyword>
<evidence type="ECO:0000256" key="1">
    <source>
        <dbReference type="ARBA" id="ARBA00009477"/>
    </source>
</evidence>
<evidence type="ECO:0000313" key="8">
    <source>
        <dbReference type="EMBL" id="MFD1628420.1"/>
    </source>
</evidence>
<dbReference type="Gene3D" id="2.40.420.20">
    <property type="match status" value="1"/>
</dbReference>
<gene>
    <name evidence="8" type="ORF">ACFSAH_00950</name>
</gene>
<dbReference type="RefSeq" id="WP_379660807.1">
    <property type="nucleotide sequence ID" value="NZ_JBHUDG010000001.1"/>
</dbReference>
<dbReference type="InterPro" id="IPR058792">
    <property type="entry name" value="Beta-barrel_RND_2"/>
</dbReference>
<evidence type="ECO:0000259" key="7">
    <source>
        <dbReference type="Pfam" id="PF25967"/>
    </source>
</evidence>
<dbReference type="Pfam" id="PF25954">
    <property type="entry name" value="Beta-barrel_RND_2"/>
    <property type="match status" value="1"/>
</dbReference>
<reference evidence="9" key="1">
    <citation type="journal article" date="2019" name="Int. J. Syst. Evol. Microbiol.">
        <title>The Global Catalogue of Microorganisms (GCM) 10K type strain sequencing project: providing services to taxonomists for standard genome sequencing and annotation.</title>
        <authorList>
            <consortium name="The Broad Institute Genomics Platform"/>
            <consortium name="The Broad Institute Genome Sequencing Center for Infectious Disease"/>
            <person name="Wu L."/>
            <person name="Ma J."/>
        </authorList>
    </citation>
    <scope>NUCLEOTIDE SEQUENCE [LARGE SCALE GENOMIC DNA]</scope>
    <source>
        <strain evidence="9">CCUG 53762</strain>
    </source>
</reference>
<sequence>MKAFNIFVFSLTLILFACQSNPEQQQDDSHSHHQETKSYTCPMHPEIISDKPGSCPICGMDLVPVTKTDNPVLMLSEGQIKLANIKVQQVGAGNFKNKVELEGKLVTDANQVEIVSSRFKGRVDHLYLKEIGVPIHNGQALFSIYSEELSSLQNDYLLAIKQHEEFPNETIYKKLGESAVHKLKLFGFNEKQIGQLKSSGKTNPTITVYAKTSGIVKEINVFEGAYIDAGSPLFRVENSGSLWVEAAVFPYEIENIKTGTPVQISVSGYNDKPIFTQVDFISPQLNNNQQTITIRAKINNSDLKYQEGMLAKLTINKINEQDVLTIPTNAVIRDQHYQHVWIQTDQHTFEPRKVIIDKENEFVVTLKEGLKNGEKVVYSGAYLLYSEYKLKKGALNF</sequence>
<dbReference type="Proteomes" id="UP001597118">
    <property type="component" value="Unassembled WGS sequence"/>
</dbReference>
<comment type="similarity">
    <text evidence="1">Belongs to the membrane fusion protein (MFP) (TC 8.A.1) family.</text>
</comment>
<dbReference type="Pfam" id="PF25967">
    <property type="entry name" value="RND-MFP_C"/>
    <property type="match status" value="1"/>
</dbReference>
<organism evidence="8 9">
    <name type="scientific">Pseudopedobacter beijingensis</name>
    <dbReference type="NCBI Taxonomy" id="1207056"/>
    <lineage>
        <taxon>Bacteria</taxon>
        <taxon>Pseudomonadati</taxon>
        <taxon>Bacteroidota</taxon>
        <taxon>Sphingobacteriia</taxon>
        <taxon>Sphingobacteriales</taxon>
        <taxon>Sphingobacteriaceae</taxon>
        <taxon>Pseudopedobacter</taxon>
    </lineage>
</organism>
<keyword evidence="3" id="KW-0732">Signal</keyword>
<dbReference type="InterPro" id="IPR051909">
    <property type="entry name" value="MFP_Cation_Efflux"/>
</dbReference>